<feature type="non-terminal residue" evidence="1">
    <location>
        <position position="133"/>
    </location>
</feature>
<proteinExistence type="predicted"/>
<evidence type="ECO:0000313" key="2">
    <source>
        <dbReference type="Proteomes" id="UP001183881"/>
    </source>
</evidence>
<sequence>MSGRPDPDAERTLKTAAVTDTLSSELSRLCRAITTVTARQDPQLPAAVAALISRIGVYRSDYPSLGAILPVAMQETSWAAPELTDTLSTVATALSTSDEVVSRFNQLCGAATAKAVEDCLFYRDARLVSLNEV</sequence>
<evidence type="ECO:0000313" key="1">
    <source>
        <dbReference type="EMBL" id="MDT0400113.1"/>
    </source>
</evidence>
<organism evidence="1 2">
    <name type="scientific">Streptomyces edwardsiae</name>
    <dbReference type="NCBI Taxonomy" id="3075527"/>
    <lineage>
        <taxon>Bacteria</taxon>
        <taxon>Bacillati</taxon>
        <taxon>Actinomycetota</taxon>
        <taxon>Actinomycetes</taxon>
        <taxon>Kitasatosporales</taxon>
        <taxon>Streptomycetaceae</taxon>
        <taxon>Streptomyces</taxon>
    </lineage>
</organism>
<accession>A0ABU2Q864</accession>
<protein>
    <submittedName>
        <fullName evidence="1">Uncharacterized protein</fullName>
    </submittedName>
</protein>
<name>A0ABU2Q864_9ACTN</name>
<comment type="caution">
    <text evidence="1">The sequence shown here is derived from an EMBL/GenBank/DDBJ whole genome shotgun (WGS) entry which is preliminary data.</text>
</comment>
<gene>
    <name evidence="1" type="ORF">RM705_36240</name>
</gene>
<dbReference type="RefSeq" id="WP_311649597.1">
    <property type="nucleotide sequence ID" value="NZ_JAVRFA010000377.1"/>
</dbReference>
<dbReference type="EMBL" id="JAVRFA010000377">
    <property type="protein sequence ID" value="MDT0400113.1"/>
    <property type="molecule type" value="Genomic_DNA"/>
</dbReference>
<reference evidence="2" key="1">
    <citation type="submission" date="2023-07" db="EMBL/GenBank/DDBJ databases">
        <title>30 novel species of actinomycetes from the DSMZ collection.</title>
        <authorList>
            <person name="Nouioui I."/>
        </authorList>
    </citation>
    <scope>NUCLEOTIDE SEQUENCE [LARGE SCALE GENOMIC DNA]</scope>
    <source>
        <strain evidence="2">DSM 41636</strain>
    </source>
</reference>
<dbReference type="Proteomes" id="UP001183881">
    <property type="component" value="Unassembled WGS sequence"/>
</dbReference>
<keyword evidence="2" id="KW-1185">Reference proteome</keyword>